<reference evidence="1 2" key="1">
    <citation type="submission" date="2024-03" db="EMBL/GenBank/DDBJ databases">
        <title>Aureococcus anophagefferens CCMP1851 and Kratosvirus quantuckense: Draft genome of a second virus-susceptible host strain in the model system.</title>
        <authorList>
            <person name="Chase E."/>
            <person name="Truchon A.R."/>
            <person name="Schepens W."/>
            <person name="Wilhelm S.W."/>
        </authorList>
    </citation>
    <scope>NUCLEOTIDE SEQUENCE [LARGE SCALE GENOMIC DNA]</scope>
    <source>
        <strain evidence="1 2">CCMP1851</strain>
    </source>
</reference>
<dbReference type="EMBL" id="JBBJCI010000133">
    <property type="protein sequence ID" value="KAK7242881.1"/>
    <property type="molecule type" value="Genomic_DNA"/>
</dbReference>
<evidence type="ECO:0000313" key="1">
    <source>
        <dbReference type="EMBL" id="KAK7242881.1"/>
    </source>
</evidence>
<accession>A0ABR1G360</accession>
<comment type="caution">
    <text evidence="1">The sequence shown here is derived from an EMBL/GenBank/DDBJ whole genome shotgun (WGS) entry which is preliminary data.</text>
</comment>
<dbReference type="KEGG" id="aaf:AURANDRAFT_62755"/>
<proteinExistence type="predicted"/>
<name>A0ABR1G360_AURAN</name>
<dbReference type="Proteomes" id="UP001363151">
    <property type="component" value="Unassembled WGS sequence"/>
</dbReference>
<protein>
    <submittedName>
        <fullName evidence="1">Uncharacterized protein</fullName>
    </submittedName>
</protein>
<evidence type="ECO:0000313" key="2">
    <source>
        <dbReference type="Proteomes" id="UP001363151"/>
    </source>
</evidence>
<gene>
    <name evidence="1" type="ORF">SO694_0053300</name>
</gene>
<sequence>MVKHPKDLELLCREGHLAEDAVRKGFSVSVPTEYYSTPERLAALYGIDEDEVRAFVDKSKSKKARAGRWLADALQPLAACAIAEQMVAAGVVDPFTPTFSVCMKRRPCP</sequence>
<keyword evidence="2" id="KW-1185">Reference proteome</keyword>
<organism evidence="1 2">
    <name type="scientific">Aureococcus anophagefferens</name>
    <name type="common">Harmful bloom alga</name>
    <dbReference type="NCBI Taxonomy" id="44056"/>
    <lineage>
        <taxon>Eukaryota</taxon>
        <taxon>Sar</taxon>
        <taxon>Stramenopiles</taxon>
        <taxon>Ochrophyta</taxon>
        <taxon>Pelagophyceae</taxon>
        <taxon>Pelagomonadales</taxon>
        <taxon>Pelagomonadaceae</taxon>
        <taxon>Aureococcus</taxon>
    </lineage>
</organism>